<protein>
    <recommendedName>
        <fullName evidence="5">Inner membrane-spanning protein YciB</fullName>
    </recommendedName>
</protein>
<dbReference type="KEGG" id="bvr:BVIR_142"/>
<dbReference type="Proteomes" id="UP000065734">
    <property type="component" value="Chromosome I"/>
</dbReference>
<dbReference type="NCBIfam" id="NF001323">
    <property type="entry name" value="PRK00259.1-1"/>
    <property type="match status" value="1"/>
</dbReference>
<evidence type="ECO:0000256" key="3">
    <source>
        <dbReference type="ARBA" id="ARBA00022989"/>
    </source>
</evidence>
<gene>
    <name evidence="5 7" type="primary">yciB</name>
    <name evidence="6" type="ORF">BV133_1193</name>
    <name evidence="7" type="ORF">BVIRIDIS_29080</name>
</gene>
<keyword evidence="8" id="KW-1185">Reference proteome</keyword>
<keyword evidence="2 5" id="KW-0812">Transmembrane</keyword>
<keyword evidence="3 5" id="KW-1133">Transmembrane helix</keyword>
<organism evidence="7 8">
    <name type="scientific">Blastochloris viridis</name>
    <name type="common">Rhodopseudomonas viridis</name>
    <dbReference type="NCBI Taxonomy" id="1079"/>
    <lineage>
        <taxon>Bacteria</taxon>
        <taxon>Pseudomonadati</taxon>
        <taxon>Pseudomonadota</taxon>
        <taxon>Alphaproteobacteria</taxon>
        <taxon>Hyphomicrobiales</taxon>
        <taxon>Blastochloridaceae</taxon>
        <taxon>Blastochloris</taxon>
    </lineage>
</organism>
<feature type="transmembrane region" description="Helical" evidence="5">
    <location>
        <begin position="38"/>
        <end position="59"/>
    </location>
</feature>
<dbReference type="NCBIfam" id="TIGR00997">
    <property type="entry name" value="ispZ"/>
    <property type="match status" value="1"/>
</dbReference>
<comment type="subcellular location">
    <subcellularLocation>
        <location evidence="5">Cell inner membrane</location>
        <topology evidence="5">Multi-pass membrane protein</topology>
    </subcellularLocation>
</comment>
<dbReference type="EMBL" id="LN907867">
    <property type="protein sequence ID" value="CUU43880.1"/>
    <property type="molecule type" value="Genomic_DNA"/>
</dbReference>
<evidence type="ECO:0000313" key="6">
    <source>
        <dbReference type="EMBL" id="BAR98786.1"/>
    </source>
</evidence>
<feature type="transmembrane region" description="Helical" evidence="5">
    <location>
        <begin position="65"/>
        <end position="84"/>
    </location>
</feature>
<name>A0A0H5BEK7_BLAVI</name>
<reference evidence="8" key="3">
    <citation type="journal article" date="2016" name="Genome Announc.">
        <title>Revised genome sequence of the purple photosynthetic bacterium Blastochloris viridis.</title>
        <authorList>
            <person name="Liu L.N."/>
            <person name="Faulkner M."/>
            <person name="Liu X."/>
            <person name="Huang F."/>
            <person name="Darby A.C."/>
            <person name="Hall N."/>
        </authorList>
    </citation>
    <scope>NUCLEOTIDE SEQUENCE [LARGE SCALE GENOMIC DNA]</scope>
    <source>
        <strain evidence="8">ATCC 19567 / DSM 133 / F</strain>
    </source>
</reference>
<keyword evidence="1 5" id="KW-1003">Cell membrane</keyword>
<comment type="function">
    <text evidence="5">Plays a role in cell envelope biogenesis, maintenance of cell envelope integrity and membrane homeostasis.</text>
</comment>
<keyword evidence="5" id="KW-0997">Cell inner membrane</keyword>
<evidence type="ECO:0000256" key="1">
    <source>
        <dbReference type="ARBA" id="ARBA00022475"/>
    </source>
</evidence>
<comment type="similarity">
    <text evidence="5">Belongs to the YciB family.</text>
</comment>
<evidence type="ECO:0000313" key="7">
    <source>
        <dbReference type="EMBL" id="CUU43880.1"/>
    </source>
</evidence>
<feature type="transmembrane region" description="Helical" evidence="5">
    <location>
        <begin position="96"/>
        <end position="116"/>
    </location>
</feature>
<dbReference type="Pfam" id="PF04279">
    <property type="entry name" value="IspA"/>
    <property type="match status" value="1"/>
</dbReference>
<dbReference type="EMBL" id="AP014854">
    <property type="protein sequence ID" value="BAR98786.1"/>
    <property type="molecule type" value="Genomic_DNA"/>
</dbReference>
<sequence length="193" mass="21461">MTTAETQPARRQLHPLLKLALELGPLGLFFFANGRYGIFIATQAFMVAVVIALAANWLLARRLAVMPLVSGAVVLVFGTLTVVLQDDVFIKIKPTIINVLFGTVLLGGLAFGKPLLELVFDGVVSLTNEGWKKLTVRWALFFFVLAVLNEVVWRTQTTDFWVSFKVFGILPLTLVFSALQYPLMMRHALNKPK</sequence>
<evidence type="ECO:0000256" key="4">
    <source>
        <dbReference type="ARBA" id="ARBA00023136"/>
    </source>
</evidence>
<evidence type="ECO:0000256" key="2">
    <source>
        <dbReference type="ARBA" id="ARBA00022692"/>
    </source>
</evidence>
<evidence type="ECO:0000313" key="8">
    <source>
        <dbReference type="Proteomes" id="UP000065734"/>
    </source>
</evidence>
<dbReference type="InterPro" id="IPR006008">
    <property type="entry name" value="YciB"/>
</dbReference>
<dbReference type="HAMAP" id="MF_00189">
    <property type="entry name" value="YciB"/>
    <property type="match status" value="1"/>
</dbReference>
<dbReference type="PANTHER" id="PTHR36917">
    <property type="entry name" value="INTRACELLULAR SEPTATION PROTEIN A-RELATED"/>
    <property type="match status" value="1"/>
</dbReference>
<reference evidence="7" key="2">
    <citation type="submission" date="2015-11" db="EMBL/GenBank/DDBJ databases">
        <authorList>
            <person name="Zhang Y."/>
            <person name="Guo Z."/>
        </authorList>
    </citation>
    <scope>NUCLEOTIDE SEQUENCE</scope>
    <source>
        <strain evidence="7">1</strain>
    </source>
</reference>
<dbReference type="OrthoDB" id="9788219at2"/>
<evidence type="ECO:0000256" key="5">
    <source>
        <dbReference type="HAMAP-Rule" id="MF_00189"/>
    </source>
</evidence>
<dbReference type="PATRIC" id="fig|1079.6.peg.149"/>
<keyword evidence="4 5" id="KW-0472">Membrane</keyword>
<dbReference type="GO" id="GO:0005886">
    <property type="term" value="C:plasma membrane"/>
    <property type="evidence" value="ECO:0007669"/>
    <property type="project" value="UniProtKB-SubCell"/>
</dbReference>
<proteinExistence type="inferred from homology"/>
<accession>A0A0H5BEK7</accession>
<feature type="transmembrane region" description="Helical" evidence="5">
    <location>
        <begin position="136"/>
        <end position="153"/>
    </location>
</feature>
<reference evidence="6" key="1">
    <citation type="journal article" date="2015" name="Genome Announc.">
        <title>Complete Genome Sequence of the Bacteriochlorophyll b-Producing Photosynthetic Bacterium Blastochloris viridis.</title>
        <authorList>
            <person name="Tsukatani Y."/>
            <person name="Hirose Y."/>
            <person name="Harada J."/>
            <person name="Misawa N."/>
            <person name="Mori K."/>
            <person name="Inoue K."/>
            <person name="Tamiaki H."/>
        </authorList>
    </citation>
    <scope>NUCLEOTIDE SEQUENCE [LARGE SCALE GENOMIC DNA]</scope>
    <source>
        <strain evidence="6">DSM 133</strain>
    </source>
</reference>
<dbReference type="PANTHER" id="PTHR36917:SF1">
    <property type="entry name" value="INNER MEMBRANE-SPANNING PROTEIN YCIB"/>
    <property type="match status" value="1"/>
</dbReference>
<dbReference type="RefSeq" id="WP_055036003.1">
    <property type="nucleotide sequence ID" value="NZ_AP014854.2"/>
</dbReference>
<dbReference type="AlphaFoldDB" id="A0A0H5BEK7"/>
<feature type="transmembrane region" description="Helical" evidence="5">
    <location>
        <begin position="160"/>
        <end position="183"/>
    </location>
</feature>
<dbReference type="STRING" id="1079.BVIR_142"/>